<dbReference type="InterPro" id="IPR029058">
    <property type="entry name" value="AB_hydrolase_fold"/>
</dbReference>
<evidence type="ECO:0008006" key="3">
    <source>
        <dbReference type="Google" id="ProtNLM"/>
    </source>
</evidence>
<proteinExistence type="predicted"/>
<evidence type="ECO:0000313" key="2">
    <source>
        <dbReference type="Proteomes" id="UP000181942"/>
    </source>
</evidence>
<gene>
    <name evidence="1" type="ORF">SAMN02787118_109287</name>
</gene>
<sequence length="66" mass="7427">MLVCEATDDLFYSTAEESDPRKLHRHLTAPKTLLSFTEEEGGDAHCHPGALRLAVARIFDWLDDTI</sequence>
<dbReference type="Gene3D" id="3.40.50.1820">
    <property type="entry name" value="alpha/beta hydrolase"/>
    <property type="match status" value="1"/>
</dbReference>
<name>A0A1I2K8S6_9ACTN</name>
<reference evidence="1 2" key="1">
    <citation type="submission" date="2016-10" db="EMBL/GenBank/DDBJ databases">
        <authorList>
            <person name="de Groot N.N."/>
        </authorList>
    </citation>
    <scope>NUCLEOTIDE SEQUENCE [LARGE SCALE GENOMIC DNA]</scope>
    <source>
        <strain evidence="1 2">OK461</strain>
    </source>
</reference>
<accession>A0A1I2K8S6</accession>
<dbReference type="Proteomes" id="UP000181942">
    <property type="component" value="Unassembled WGS sequence"/>
</dbReference>
<evidence type="ECO:0000313" key="1">
    <source>
        <dbReference type="EMBL" id="SFF61491.1"/>
    </source>
</evidence>
<dbReference type="RefSeq" id="WP_256258399.1">
    <property type="nucleotide sequence ID" value="NZ_FONR01000009.1"/>
</dbReference>
<protein>
    <recommendedName>
        <fullName evidence="3">Prolyl oligopeptidase family protein</fullName>
    </recommendedName>
</protein>
<dbReference type="EMBL" id="FONR01000009">
    <property type="protein sequence ID" value="SFF61491.1"/>
    <property type="molecule type" value="Genomic_DNA"/>
</dbReference>
<organism evidence="1 2">
    <name type="scientific">Streptomyces mirabilis</name>
    <dbReference type="NCBI Taxonomy" id="68239"/>
    <lineage>
        <taxon>Bacteria</taxon>
        <taxon>Bacillati</taxon>
        <taxon>Actinomycetota</taxon>
        <taxon>Actinomycetes</taxon>
        <taxon>Kitasatosporales</taxon>
        <taxon>Streptomycetaceae</taxon>
        <taxon>Streptomyces</taxon>
    </lineage>
</organism>
<dbReference type="AlphaFoldDB" id="A0A1I2K8S6"/>